<comment type="catalytic activity">
    <reaction evidence="9 10">
        <text>tRNA(Lys) + L-lysine + ATP = L-lysyl-tRNA(Lys) + AMP + diphosphate</text>
        <dbReference type="Rhea" id="RHEA:20792"/>
        <dbReference type="Rhea" id="RHEA-COMP:9696"/>
        <dbReference type="Rhea" id="RHEA-COMP:9697"/>
        <dbReference type="ChEBI" id="CHEBI:30616"/>
        <dbReference type="ChEBI" id="CHEBI:32551"/>
        <dbReference type="ChEBI" id="CHEBI:33019"/>
        <dbReference type="ChEBI" id="CHEBI:78442"/>
        <dbReference type="ChEBI" id="CHEBI:78529"/>
        <dbReference type="ChEBI" id="CHEBI:456215"/>
        <dbReference type="EC" id="6.1.1.6"/>
    </reaction>
</comment>
<dbReference type="Pfam" id="PF01921">
    <property type="entry name" value="tRNA-synt_1f"/>
    <property type="match status" value="1"/>
</dbReference>
<keyword evidence="3 10" id="KW-0963">Cytoplasm</keyword>
<feature type="binding site" evidence="10">
    <location>
        <position position="358"/>
    </location>
    <ligand>
        <name>ATP</name>
        <dbReference type="ChEBI" id="CHEBI:30616"/>
    </ligand>
</feature>
<dbReference type="EC" id="6.1.1.6" evidence="10"/>
<gene>
    <name evidence="10" type="primary">lysS</name>
    <name evidence="11" type="ORF">MBELCI_1713</name>
</gene>
<evidence type="ECO:0000256" key="7">
    <source>
        <dbReference type="ARBA" id="ARBA00022917"/>
    </source>
</evidence>
<organism evidence="11 12">
    <name type="scientific">Limimaricola cinnabarinus LL-001</name>
    <dbReference type="NCBI Taxonomy" id="1337093"/>
    <lineage>
        <taxon>Bacteria</taxon>
        <taxon>Pseudomonadati</taxon>
        <taxon>Pseudomonadota</taxon>
        <taxon>Alphaproteobacteria</taxon>
        <taxon>Rhodobacterales</taxon>
        <taxon>Paracoccaceae</taxon>
        <taxon>Limimaricola</taxon>
    </lineage>
</organism>
<feature type="short sequence motif" description="'HIGH' region" evidence="10">
    <location>
        <begin position="109"/>
        <end position="117"/>
    </location>
</feature>
<evidence type="ECO:0000256" key="9">
    <source>
        <dbReference type="ARBA" id="ARBA00048573"/>
    </source>
</evidence>
<evidence type="ECO:0000256" key="3">
    <source>
        <dbReference type="ARBA" id="ARBA00022490"/>
    </source>
</evidence>
<dbReference type="InterPro" id="IPR020751">
    <property type="entry name" value="aa-tRNA-synth_I_codon-bd_sub2"/>
</dbReference>
<dbReference type="GO" id="GO:0004824">
    <property type="term" value="F:lysine-tRNA ligase activity"/>
    <property type="evidence" value="ECO:0007669"/>
    <property type="project" value="UniProtKB-UniRule"/>
</dbReference>
<evidence type="ECO:0000256" key="8">
    <source>
        <dbReference type="ARBA" id="ARBA00023146"/>
    </source>
</evidence>
<evidence type="ECO:0000256" key="1">
    <source>
        <dbReference type="ARBA" id="ARBA00004496"/>
    </source>
</evidence>
<dbReference type="EMBL" id="BATB01000018">
    <property type="protein sequence ID" value="GAD55661.1"/>
    <property type="molecule type" value="Genomic_DNA"/>
</dbReference>
<comment type="subcellular location">
    <subcellularLocation>
        <location evidence="1 10">Cytoplasm</location>
    </subcellularLocation>
</comment>
<dbReference type="HAMAP" id="MF_00177">
    <property type="entry name" value="Lys_tRNA_synth_class1"/>
    <property type="match status" value="1"/>
</dbReference>
<dbReference type="PANTHER" id="PTHR37940:SF1">
    <property type="entry name" value="LYSINE--TRNA LIGASE"/>
    <property type="match status" value="1"/>
</dbReference>
<keyword evidence="6 10" id="KW-0067">ATP-binding</keyword>
<dbReference type="AlphaFoldDB" id="U2YKW7"/>
<dbReference type="PANTHER" id="PTHR37940">
    <property type="entry name" value="LYSINE--TRNA LIGASE"/>
    <property type="match status" value="1"/>
</dbReference>
<keyword evidence="7 10" id="KW-0648">Protein biosynthesis</keyword>
<dbReference type="Gene3D" id="1.10.10.350">
    <property type="match status" value="1"/>
</dbReference>
<evidence type="ECO:0000256" key="10">
    <source>
        <dbReference type="HAMAP-Rule" id="MF_00177"/>
    </source>
</evidence>
<evidence type="ECO:0000256" key="4">
    <source>
        <dbReference type="ARBA" id="ARBA00022598"/>
    </source>
</evidence>
<dbReference type="GO" id="GO:0005737">
    <property type="term" value="C:cytoplasm"/>
    <property type="evidence" value="ECO:0007669"/>
    <property type="project" value="UniProtKB-SubCell"/>
</dbReference>
<evidence type="ECO:0000256" key="6">
    <source>
        <dbReference type="ARBA" id="ARBA00022840"/>
    </source>
</evidence>
<dbReference type="Gene3D" id="3.40.50.620">
    <property type="entry name" value="HUPs"/>
    <property type="match status" value="2"/>
</dbReference>
<accession>U2YKW7</accession>
<sequence length="591" mass="66431">MFEILTSSEVRMVSSEAETAIISATSASCAVREGVSLMGRAPCIRGQFIDAVTPPQESRIIPKRHMSEMRDAAMQSKAWPFEEARALLKRLGGKDPEKGHVLFETGYGPSGLPHIGTFGEVLRTTMIRRAFEVISDIPTRLVCFSDDLDGMRKVPENVPQQEMMHENLQRPLTSVPDPFGTHDSFGGHNNAMLRRFLDTFGFDYEFVSATEFYRAGKFDDTLKLATERYDDIMAIMLKSLRDERRETYSCFLPIHPETGRVLYVPMKHVDAKEHTVTFDDEEGREWTLPVTGGNVKLQWKPDFGARWAALGVDFEMYGKDHSTNTPIYDGICKVLGGRAPHHFTYELFLDDQGQKISKSKGNGLTMDEWLSYASTDSLSYFMYLKPKTAKRMHFDVIPKMVDEYHQQLRAYPGQDLKAQLANPVYHIHQGDVPASDMVVPFQMLLNLVSVSGAEDKDTLWGFIRRYAPEASPETHPGLDDAAGFAIRYYEDRVKPGKTYRAPTEEERAALEDLRARLAAWAGGADADGLQSVVFAVARERKFDPMRDWFKALYEVLLGASEGPRFGGFIALYGVENTVALIDRALAGDLVA</sequence>
<dbReference type="GO" id="GO:0006430">
    <property type="term" value="P:lysyl-tRNA aminoacylation"/>
    <property type="evidence" value="ECO:0007669"/>
    <property type="project" value="UniProtKB-UniRule"/>
</dbReference>
<evidence type="ECO:0000313" key="11">
    <source>
        <dbReference type="EMBL" id="GAD55661.1"/>
    </source>
</evidence>
<evidence type="ECO:0000256" key="5">
    <source>
        <dbReference type="ARBA" id="ARBA00022741"/>
    </source>
</evidence>
<evidence type="ECO:0000313" key="12">
    <source>
        <dbReference type="Proteomes" id="UP000016566"/>
    </source>
</evidence>
<comment type="similarity">
    <text evidence="2 10">Belongs to the class-I aminoacyl-tRNA synthetase family.</text>
</comment>
<dbReference type="STRING" id="1337093.MBELCI_1713"/>
<name>U2YKW7_9RHOB</name>
<dbReference type="InterPro" id="IPR002904">
    <property type="entry name" value="Lys-tRNA-ligase"/>
</dbReference>
<dbReference type="InterPro" id="IPR008925">
    <property type="entry name" value="aa_tRNA-synth_I_cd-bd_sf"/>
</dbReference>
<dbReference type="SUPFAM" id="SSF52374">
    <property type="entry name" value="Nucleotidylyl transferase"/>
    <property type="match status" value="1"/>
</dbReference>
<dbReference type="InterPro" id="IPR014729">
    <property type="entry name" value="Rossmann-like_a/b/a_fold"/>
</dbReference>
<dbReference type="SUPFAM" id="SSF48163">
    <property type="entry name" value="An anticodon-binding domain of class I aminoacyl-tRNA synthetases"/>
    <property type="match status" value="1"/>
</dbReference>
<dbReference type="InterPro" id="IPR001412">
    <property type="entry name" value="aa-tRNA-synth_I_CS"/>
</dbReference>
<protein>
    <recommendedName>
        <fullName evidence="10">Lysine--tRNA ligase</fullName>
        <ecNumber evidence="10">6.1.1.6</ecNumber>
    </recommendedName>
    <alternativeName>
        <fullName evidence="10">Lysyl-tRNA synthetase</fullName>
        <shortName evidence="10">LysRS</shortName>
    </alternativeName>
</protein>
<feature type="short sequence motif" description="'KMSKS' region" evidence="10">
    <location>
        <begin position="355"/>
        <end position="359"/>
    </location>
</feature>
<dbReference type="GO" id="GO:0005524">
    <property type="term" value="F:ATP binding"/>
    <property type="evidence" value="ECO:0007669"/>
    <property type="project" value="UniProtKB-UniRule"/>
</dbReference>
<dbReference type="eggNOG" id="COG1384">
    <property type="taxonomic scope" value="Bacteria"/>
</dbReference>
<dbReference type="GO" id="GO:0000049">
    <property type="term" value="F:tRNA binding"/>
    <property type="evidence" value="ECO:0007669"/>
    <property type="project" value="InterPro"/>
</dbReference>
<comment type="caution">
    <text evidence="11">The sequence shown here is derived from an EMBL/GenBank/DDBJ whole genome shotgun (WGS) entry which is preliminary data.</text>
</comment>
<dbReference type="PROSITE" id="PS00178">
    <property type="entry name" value="AA_TRNA_LIGASE_I"/>
    <property type="match status" value="1"/>
</dbReference>
<dbReference type="NCBIfam" id="TIGR00467">
    <property type="entry name" value="lysS_arch"/>
    <property type="match status" value="1"/>
</dbReference>
<keyword evidence="12" id="KW-1185">Reference proteome</keyword>
<proteinExistence type="inferred from homology"/>
<reference evidence="11" key="1">
    <citation type="journal article" date="2013" name="Genome Announc.">
        <title>Draft Genome Sequence of Loktanella cinnabarina LL-001T, Isolated from Deep-Sea Floor Sediment.</title>
        <authorList>
            <person name="Nishi S."/>
            <person name="Tsubouchi T."/>
            <person name="Takaki Y."/>
            <person name="Koyanagi R."/>
            <person name="Satoh N."/>
            <person name="Maruyama T."/>
            <person name="Hatada Y."/>
        </authorList>
    </citation>
    <scope>NUCLEOTIDE SEQUENCE [LARGE SCALE GENOMIC DNA]</scope>
    <source>
        <strain evidence="11">LL-001</strain>
    </source>
</reference>
<keyword evidence="5 10" id="KW-0547">Nucleotide-binding</keyword>
<keyword evidence="4 10" id="KW-0436">Ligase</keyword>
<evidence type="ECO:0000256" key="2">
    <source>
        <dbReference type="ARBA" id="ARBA00005594"/>
    </source>
</evidence>
<dbReference type="NCBIfam" id="NF001968">
    <property type="entry name" value="PRK00750.1-2"/>
    <property type="match status" value="1"/>
</dbReference>
<dbReference type="Proteomes" id="UP000016566">
    <property type="component" value="Unassembled WGS sequence"/>
</dbReference>
<keyword evidence="8 10" id="KW-0030">Aminoacyl-tRNA synthetase</keyword>